<dbReference type="Proteomes" id="UP000307140">
    <property type="component" value="Unassembled WGS sequence"/>
</dbReference>
<evidence type="ECO:0000256" key="1">
    <source>
        <dbReference type="SAM" id="Phobius"/>
    </source>
</evidence>
<feature type="transmembrane region" description="Helical" evidence="1">
    <location>
        <begin position="47"/>
        <end position="70"/>
    </location>
</feature>
<protein>
    <submittedName>
        <fullName evidence="2">Phage holin family protein</fullName>
    </submittedName>
</protein>
<gene>
    <name evidence="2" type="ORF">FDT66_02345</name>
</gene>
<proteinExistence type="predicted"/>
<evidence type="ECO:0000313" key="2">
    <source>
        <dbReference type="EMBL" id="TMM32327.1"/>
    </source>
</evidence>
<dbReference type="OrthoDB" id="1202744at2"/>
<keyword evidence="3" id="KW-1185">Reference proteome</keyword>
<name>A0A5S3NB30_9FLAO</name>
<organism evidence="2 3">
    <name type="scientific">Polaribacter aestuariivivens</name>
    <dbReference type="NCBI Taxonomy" id="2304626"/>
    <lineage>
        <taxon>Bacteria</taxon>
        <taxon>Pseudomonadati</taxon>
        <taxon>Bacteroidota</taxon>
        <taxon>Flavobacteriia</taxon>
        <taxon>Flavobacteriales</taxon>
        <taxon>Flavobacteriaceae</taxon>
    </lineage>
</organism>
<sequence length="115" mass="12635">MSIFESLNNSSDSGVDKGKKYVNATYEYYKLKAFHTLTVSFSTISKLLVIGGLILIGLMFSSVALAIVLGDFFESVALGYLAVGGIFFVLGIFIFLGRKQLDKSIIRIMSNKFSK</sequence>
<keyword evidence="1" id="KW-1133">Transmembrane helix</keyword>
<feature type="transmembrane region" description="Helical" evidence="1">
    <location>
        <begin position="76"/>
        <end position="97"/>
    </location>
</feature>
<dbReference type="RefSeq" id="WP_138534539.1">
    <property type="nucleotide sequence ID" value="NZ_VANR01000001.1"/>
</dbReference>
<comment type="caution">
    <text evidence="2">The sequence shown here is derived from an EMBL/GenBank/DDBJ whole genome shotgun (WGS) entry which is preliminary data.</text>
</comment>
<reference evidence="2 3" key="1">
    <citation type="submission" date="2019-05" db="EMBL/GenBank/DDBJ databases">
        <title>Polaribacter aestuariivivens sp. nov., isolated from a tidal flat.</title>
        <authorList>
            <person name="Yoon J.-H."/>
        </authorList>
    </citation>
    <scope>NUCLEOTIDE SEQUENCE [LARGE SCALE GENOMIC DNA]</scope>
    <source>
        <strain evidence="2 3">DBTF-3</strain>
    </source>
</reference>
<evidence type="ECO:0000313" key="3">
    <source>
        <dbReference type="Proteomes" id="UP000307140"/>
    </source>
</evidence>
<dbReference type="EMBL" id="VANR01000001">
    <property type="protein sequence ID" value="TMM32327.1"/>
    <property type="molecule type" value="Genomic_DNA"/>
</dbReference>
<keyword evidence="1" id="KW-0472">Membrane</keyword>
<dbReference type="AlphaFoldDB" id="A0A5S3NB30"/>
<keyword evidence="1" id="KW-0812">Transmembrane</keyword>
<accession>A0A5S3NB30</accession>